<protein>
    <submittedName>
        <fullName evidence="1">Uncharacterized protein</fullName>
    </submittedName>
</protein>
<dbReference type="AlphaFoldDB" id="A0A6A6E3U9"/>
<dbReference type="Proteomes" id="UP000800200">
    <property type="component" value="Unassembled WGS sequence"/>
</dbReference>
<gene>
    <name evidence="1" type="ORF">K469DRAFT_578626</name>
</gene>
<accession>A0A6A6E3U9</accession>
<proteinExistence type="predicted"/>
<evidence type="ECO:0000313" key="1">
    <source>
        <dbReference type="EMBL" id="KAF2184830.1"/>
    </source>
</evidence>
<evidence type="ECO:0000313" key="2">
    <source>
        <dbReference type="Proteomes" id="UP000800200"/>
    </source>
</evidence>
<reference evidence="1" key="1">
    <citation type="journal article" date="2020" name="Stud. Mycol.">
        <title>101 Dothideomycetes genomes: a test case for predicting lifestyles and emergence of pathogens.</title>
        <authorList>
            <person name="Haridas S."/>
            <person name="Albert R."/>
            <person name="Binder M."/>
            <person name="Bloem J."/>
            <person name="Labutti K."/>
            <person name="Salamov A."/>
            <person name="Andreopoulos B."/>
            <person name="Baker S."/>
            <person name="Barry K."/>
            <person name="Bills G."/>
            <person name="Bluhm B."/>
            <person name="Cannon C."/>
            <person name="Castanera R."/>
            <person name="Culley D."/>
            <person name="Daum C."/>
            <person name="Ezra D."/>
            <person name="Gonzalez J."/>
            <person name="Henrissat B."/>
            <person name="Kuo A."/>
            <person name="Liang C."/>
            <person name="Lipzen A."/>
            <person name="Lutzoni F."/>
            <person name="Magnuson J."/>
            <person name="Mondo S."/>
            <person name="Nolan M."/>
            <person name="Ohm R."/>
            <person name="Pangilinan J."/>
            <person name="Park H.-J."/>
            <person name="Ramirez L."/>
            <person name="Alfaro M."/>
            <person name="Sun H."/>
            <person name="Tritt A."/>
            <person name="Yoshinaga Y."/>
            <person name="Zwiers L.-H."/>
            <person name="Turgeon B."/>
            <person name="Goodwin S."/>
            <person name="Spatafora J."/>
            <person name="Crous P."/>
            <person name="Grigoriev I."/>
        </authorList>
    </citation>
    <scope>NUCLEOTIDE SEQUENCE</scope>
    <source>
        <strain evidence="1">CBS 207.26</strain>
    </source>
</reference>
<dbReference type="EMBL" id="ML994636">
    <property type="protein sequence ID" value="KAF2184830.1"/>
    <property type="molecule type" value="Genomic_DNA"/>
</dbReference>
<keyword evidence="2" id="KW-1185">Reference proteome</keyword>
<sequence>MIYIFEEPRPKTLLSEWASGERLPCAWFYFWNVGTSLQNLQLGLLRSIFYYALSKYTELITVVFLAICRFIS</sequence>
<name>A0A6A6E3U9_9PEZI</name>
<organism evidence="1 2">
    <name type="scientific">Zopfia rhizophila CBS 207.26</name>
    <dbReference type="NCBI Taxonomy" id="1314779"/>
    <lineage>
        <taxon>Eukaryota</taxon>
        <taxon>Fungi</taxon>
        <taxon>Dikarya</taxon>
        <taxon>Ascomycota</taxon>
        <taxon>Pezizomycotina</taxon>
        <taxon>Dothideomycetes</taxon>
        <taxon>Dothideomycetes incertae sedis</taxon>
        <taxon>Zopfiaceae</taxon>
        <taxon>Zopfia</taxon>
    </lineage>
</organism>